<dbReference type="InterPro" id="IPR011701">
    <property type="entry name" value="MFS"/>
</dbReference>
<dbReference type="SUPFAM" id="SSF103473">
    <property type="entry name" value="MFS general substrate transporter"/>
    <property type="match status" value="1"/>
</dbReference>
<feature type="transmembrane region" description="Helical" evidence="4">
    <location>
        <begin position="21"/>
        <end position="41"/>
    </location>
</feature>
<feature type="transmembrane region" description="Helical" evidence="4">
    <location>
        <begin position="61"/>
        <end position="78"/>
    </location>
</feature>
<dbReference type="AlphaFoldDB" id="A0A0H3WQV3"/>
<dbReference type="KEGG" id="pfg:AB870_07540"/>
<dbReference type="CDD" id="cd17324">
    <property type="entry name" value="MFS_NepI_like"/>
    <property type="match status" value="1"/>
</dbReference>
<dbReference type="EMBL" id="CP011807">
    <property type="protein sequence ID" value="AKM29985.1"/>
    <property type="molecule type" value="Genomic_DNA"/>
</dbReference>
<evidence type="ECO:0000256" key="2">
    <source>
        <dbReference type="ARBA" id="ARBA00022989"/>
    </source>
</evidence>
<dbReference type="InterPro" id="IPR020846">
    <property type="entry name" value="MFS_dom"/>
</dbReference>
<feature type="transmembrane region" description="Helical" evidence="4">
    <location>
        <begin position="113"/>
        <end position="134"/>
    </location>
</feature>
<feature type="transmembrane region" description="Helical" evidence="4">
    <location>
        <begin position="317"/>
        <end position="341"/>
    </location>
</feature>
<dbReference type="GO" id="GO:0022857">
    <property type="term" value="F:transmembrane transporter activity"/>
    <property type="evidence" value="ECO:0007669"/>
    <property type="project" value="InterPro"/>
</dbReference>
<feature type="transmembrane region" description="Helical" evidence="4">
    <location>
        <begin position="90"/>
        <end position="107"/>
    </location>
</feature>
<dbReference type="PROSITE" id="PS50850">
    <property type="entry name" value="MFS"/>
    <property type="match status" value="1"/>
</dbReference>
<dbReference type="InterPro" id="IPR036259">
    <property type="entry name" value="MFS_trans_sf"/>
</dbReference>
<evidence type="ECO:0000313" key="7">
    <source>
        <dbReference type="Proteomes" id="UP000035651"/>
    </source>
</evidence>
<keyword evidence="7" id="KW-1185">Reference proteome</keyword>
<evidence type="ECO:0000256" key="4">
    <source>
        <dbReference type="SAM" id="Phobius"/>
    </source>
</evidence>
<feature type="transmembrane region" description="Helical" evidence="4">
    <location>
        <begin position="146"/>
        <end position="164"/>
    </location>
</feature>
<gene>
    <name evidence="6" type="ORF">AB870_07540</name>
</gene>
<evidence type="ECO:0000313" key="6">
    <source>
        <dbReference type="EMBL" id="AKM29985.1"/>
    </source>
</evidence>
<dbReference type="RefSeq" id="WP_047905900.1">
    <property type="nucleotide sequence ID" value="NZ_CP011807.3"/>
</dbReference>
<protein>
    <submittedName>
        <fullName evidence="6">MFS transporter</fullName>
    </submittedName>
</protein>
<dbReference type="Gene3D" id="1.20.1250.20">
    <property type="entry name" value="MFS general substrate transporter like domains"/>
    <property type="match status" value="1"/>
</dbReference>
<dbReference type="PANTHER" id="PTHR42910">
    <property type="entry name" value="TRANSPORTER SCO4007-RELATED"/>
    <property type="match status" value="1"/>
</dbReference>
<feature type="domain" description="Major facilitator superfamily (MFS) profile" evidence="5">
    <location>
        <begin position="23"/>
        <end position="406"/>
    </location>
</feature>
<evidence type="ECO:0000259" key="5">
    <source>
        <dbReference type="PROSITE" id="PS50850"/>
    </source>
</evidence>
<feature type="transmembrane region" description="Helical" evidence="4">
    <location>
        <begin position="254"/>
        <end position="277"/>
    </location>
</feature>
<evidence type="ECO:0000256" key="1">
    <source>
        <dbReference type="ARBA" id="ARBA00022692"/>
    </source>
</evidence>
<feature type="transmembrane region" description="Helical" evidence="4">
    <location>
        <begin position="289"/>
        <end position="311"/>
    </location>
</feature>
<feature type="transmembrane region" description="Helical" evidence="4">
    <location>
        <begin position="353"/>
        <end position="373"/>
    </location>
</feature>
<evidence type="ECO:0000256" key="3">
    <source>
        <dbReference type="ARBA" id="ARBA00023136"/>
    </source>
</evidence>
<keyword evidence="1 4" id="KW-0812">Transmembrane</keyword>
<feature type="transmembrane region" description="Helical" evidence="4">
    <location>
        <begin position="379"/>
        <end position="398"/>
    </location>
</feature>
<dbReference type="Pfam" id="PF07690">
    <property type="entry name" value="MFS_1"/>
    <property type="match status" value="1"/>
</dbReference>
<sequence>MSSAQLSNTATARRPQPALSARLILLLATGTGLTVASLYYAQPMLGIMTDDIHAANTTVGWVPTLTQLGYALGILLLVPLGDRFDRRRIVLIKGAILTLALLLAAFAPGIGTLLVASLAIGLTATMAQDIVPAAATLAPESIRGRVVGTVMTGLLLGILLSRVVSGFVAQNFGWRAMYVVAAISVASFGVVAWRGLPSFHPTTQLSYRQLIGSVAGLWRRHPALRRAAFAQGLLSVGFSAFWSTLAVMLHEAPFHMGAAAAGAFGLAGAAGALGAPIAGRIADKKGPQVVTRLGAAMVAASFAAMLFAPMLSPHAQLWLIGLGAIGFDLGVQVALISHQTIVYGIEPAARSRLNAVLFVCVFIGMSLGSVLGSQALAQWGWTGVASLATLSALGALAVRMWPGTASAR</sequence>
<keyword evidence="2 4" id="KW-1133">Transmembrane helix</keyword>
<dbReference type="Proteomes" id="UP000035651">
    <property type="component" value="Chromosome"/>
</dbReference>
<proteinExistence type="predicted"/>
<name>A0A0H3WQV3_9BURK</name>
<organism evidence="6 7">
    <name type="scientific">Pandoraea faecigallinarum</name>
    <dbReference type="NCBI Taxonomy" id="656179"/>
    <lineage>
        <taxon>Bacteria</taxon>
        <taxon>Pseudomonadati</taxon>
        <taxon>Pseudomonadota</taxon>
        <taxon>Betaproteobacteria</taxon>
        <taxon>Burkholderiales</taxon>
        <taxon>Burkholderiaceae</taxon>
        <taxon>Pandoraea</taxon>
    </lineage>
</organism>
<accession>A0A0H3WQV3</accession>
<keyword evidence="3 4" id="KW-0472">Membrane</keyword>
<reference evidence="6" key="1">
    <citation type="submission" date="2016-06" db="EMBL/GenBank/DDBJ databases">
        <title>Complete Genome Sequence of Pandoraea faecigallinarum DSM-23572.</title>
        <authorList>
            <person name="Yong D."/>
            <person name="Ee R."/>
            <person name="Lim Y.-L."/>
            <person name="Yin W.-F."/>
            <person name="Chan K.-G."/>
        </authorList>
    </citation>
    <scope>NUCLEOTIDE SEQUENCE</scope>
    <source>
        <strain evidence="6">DSM 23572</strain>
    </source>
</reference>
<dbReference type="OrthoDB" id="9815356at2"/>
<feature type="transmembrane region" description="Helical" evidence="4">
    <location>
        <begin position="176"/>
        <end position="196"/>
    </location>
</feature>
<dbReference type="PATRIC" id="fig|656179.3.peg.1614"/>
<dbReference type="PANTHER" id="PTHR42910:SF1">
    <property type="entry name" value="MAJOR FACILITATOR SUPERFAMILY (MFS) PROFILE DOMAIN-CONTAINING PROTEIN"/>
    <property type="match status" value="1"/>
</dbReference>
<feature type="transmembrane region" description="Helical" evidence="4">
    <location>
        <begin position="227"/>
        <end position="248"/>
    </location>
</feature>